<dbReference type="PROSITE" id="PS01173">
    <property type="entry name" value="LIPASE_GDXG_HIS"/>
    <property type="match status" value="1"/>
</dbReference>
<feature type="domain" description="Alpha/beta hydrolase fold-3" evidence="4">
    <location>
        <begin position="92"/>
        <end position="296"/>
    </location>
</feature>
<reference evidence="5" key="1">
    <citation type="journal article" date="2014" name="Int. J. Syst. Evol. Microbiol.">
        <title>Complete genome sequence of Corynebacterium casei LMG S-19264T (=DSM 44701T), isolated from a smear-ripened cheese.</title>
        <authorList>
            <consortium name="US DOE Joint Genome Institute (JGI-PGF)"/>
            <person name="Walter F."/>
            <person name="Albersmeier A."/>
            <person name="Kalinowski J."/>
            <person name="Ruckert C."/>
        </authorList>
    </citation>
    <scope>NUCLEOTIDE SEQUENCE</scope>
    <source>
        <strain evidence="5">KCTC 12711</strain>
    </source>
</reference>
<dbReference type="Gene3D" id="3.40.50.1820">
    <property type="entry name" value="alpha/beta hydrolase"/>
    <property type="match status" value="1"/>
</dbReference>
<dbReference type="PANTHER" id="PTHR48081:SF8">
    <property type="entry name" value="ALPHA_BETA HYDROLASE FOLD-3 DOMAIN-CONTAINING PROTEIN-RELATED"/>
    <property type="match status" value="1"/>
</dbReference>
<dbReference type="RefSeq" id="WP_189402964.1">
    <property type="nucleotide sequence ID" value="NZ_BMXA01000010.1"/>
</dbReference>
<dbReference type="SUPFAM" id="SSF53474">
    <property type="entry name" value="alpha/beta-Hydrolases"/>
    <property type="match status" value="1"/>
</dbReference>
<evidence type="ECO:0000256" key="2">
    <source>
        <dbReference type="ARBA" id="ARBA00022801"/>
    </source>
</evidence>
<gene>
    <name evidence="5" type="ORF">GCM10008090_34520</name>
</gene>
<name>A0A918S5H7_9GAMM</name>
<dbReference type="AlphaFoldDB" id="A0A918S5H7"/>
<evidence type="ECO:0000256" key="3">
    <source>
        <dbReference type="PROSITE-ProRule" id="PRU10038"/>
    </source>
</evidence>
<comment type="caution">
    <text evidence="5">The sequence shown here is derived from an EMBL/GenBank/DDBJ whole genome shotgun (WGS) entry which is preliminary data.</text>
</comment>
<evidence type="ECO:0000256" key="1">
    <source>
        <dbReference type="ARBA" id="ARBA00010515"/>
    </source>
</evidence>
<reference evidence="5" key="2">
    <citation type="submission" date="2020-09" db="EMBL/GenBank/DDBJ databases">
        <authorList>
            <person name="Sun Q."/>
            <person name="Kim S."/>
        </authorList>
    </citation>
    <scope>NUCLEOTIDE SEQUENCE</scope>
    <source>
        <strain evidence="5">KCTC 12711</strain>
    </source>
</reference>
<feature type="active site" evidence="3">
    <location>
        <position position="165"/>
    </location>
</feature>
<protein>
    <submittedName>
        <fullName evidence="5">Esterase</fullName>
    </submittedName>
</protein>
<dbReference type="Pfam" id="PF07859">
    <property type="entry name" value="Abhydrolase_3"/>
    <property type="match status" value="1"/>
</dbReference>
<evidence type="ECO:0000259" key="4">
    <source>
        <dbReference type="Pfam" id="PF07859"/>
    </source>
</evidence>
<evidence type="ECO:0000313" key="6">
    <source>
        <dbReference type="Proteomes" id="UP000614811"/>
    </source>
</evidence>
<dbReference type="InterPro" id="IPR050300">
    <property type="entry name" value="GDXG_lipolytic_enzyme"/>
</dbReference>
<keyword evidence="6" id="KW-1185">Reference proteome</keyword>
<comment type="similarity">
    <text evidence="1">Belongs to the 'GDXG' lipolytic enzyme family.</text>
</comment>
<accession>A0A918S5H7</accession>
<dbReference type="InterPro" id="IPR029058">
    <property type="entry name" value="AB_hydrolase_fold"/>
</dbReference>
<sequence length="317" mass="34419">MSRLVFKAAKSMWFSPLRMPGRSWSSELCARAVRELFVAGNKRPLSWLRGQMNTSVVPHPSMLKTHFTQHSLAEVPVMMAAPKGPYFQSKIILYLHGGGYVAGSPASHRALIAQLAINSKCLVIAPDYRLAPEHTFPTPQDDCLAVAQAVAEIYSGAKLIVAGDSAGGALAVTTAIDLARLHEAGEAANSASKLVLISPWVDPTDDAGTMQSNASSDVFRAEFLQQSYQALMQGDARLSARVKVLDADLYRLPHTLIQCGTGELLYDQIQAFNLAAQQAGVVVQLENYTGQFHDFQMFSPLLADARRAMQSIARFIG</sequence>
<dbReference type="InterPro" id="IPR033140">
    <property type="entry name" value="Lipase_GDXG_put_SER_AS"/>
</dbReference>
<dbReference type="InterPro" id="IPR002168">
    <property type="entry name" value="Lipase_GDXG_HIS_AS"/>
</dbReference>
<dbReference type="PANTHER" id="PTHR48081">
    <property type="entry name" value="AB HYDROLASE SUPERFAMILY PROTEIN C4A8.06C"/>
    <property type="match status" value="1"/>
</dbReference>
<proteinExistence type="inferred from homology"/>
<dbReference type="Proteomes" id="UP000614811">
    <property type="component" value="Unassembled WGS sequence"/>
</dbReference>
<keyword evidence="2" id="KW-0378">Hydrolase</keyword>
<organism evidence="5 6">
    <name type="scientific">Arenicella chitinivorans</name>
    <dbReference type="NCBI Taxonomy" id="1329800"/>
    <lineage>
        <taxon>Bacteria</taxon>
        <taxon>Pseudomonadati</taxon>
        <taxon>Pseudomonadota</taxon>
        <taxon>Gammaproteobacteria</taxon>
        <taxon>Arenicellales</taxon>
        <taxon>Arenicellaceae</taxon>
        <taxon>Arenicella</taxon>
    </lineage>
</organism>
<dbReference type="EMBL" id="BMXA01000010">
    <property type="protein sequence ID" value="GHA21695.1"/>
    <property type="molecule type" value="Genomic_DNA"/>
</dbReference>
<evidence type="ECO:0000313" key="5">
    <source>
        <dbReference type="EMBL" id="GHA21695.1"/>
    </source>
</evidence>
<dbReference type="PROSITE" id="PS01174">
    <property type="entry name" value="LIPASE_GDXG_SER"/>
    <property type="match status" value="1"/>
</dbReference>
<dbReference type="GO" id="GO:0016787">
    <property type="term" value="F:hydrolase activity"/>
    <property type="evidence" value="ECO:0007669"/>
    <property type="project" value="UniProtKB-KW"/>
</dbReference>
<dbReference type="InterPro" id="IPR013094">
    <property type="entry name" value="AB_hydrolase_3"/>
</dbReference>